<evidence type="ECO:0000313" key="2">
    <source>
        <dbReference type="EMBL" id="MBF9134156.1"/>
    </source>
</evidence>
<dbReference type="Proteomes" id="UP000638560">
    <property type="component" value="Unassembled WGS sequence"/>
</dbReference>
<feature type="region of interest" description="Disordered" evidence="1">
    <location>
        <begin position="1"/>
        <end position="35"/>
    </location>
</feature>
<comment type="caution">
    <text evidence="2">The sequence shown here is derived from an EMBL/GenBank/DDBJ whole genome shotgun (WGS) entry which is preliminary data.</text>
</comment>
<feature type="non-terminal residue" evidence="2">
    <location>
        <position position="1"/>
    </location>
</feature>
<dbReference type="EMBL" id="JADPUN010000323">
    <property type="protein sequence ID" value="MBF9134156.1"/>
    <property type="molecule type" value="Genomic_DNA"/>
</dbReference>
<dbReference type="RefSeq" id="WP_196205640.1">
    <property type="nucleotide sequence ID" value="NZ_JADPUN010000323.1"/>
</dbReference>
<proteinExistence type="predicted"/>
<reference evidence="2 3" key="1">
    <citation type="submission" date="2020-11" db="EMBL/GenBank/DDBJ databases">
        <title>A novel isolate from a Black sea contaminated sediment with potential to produce alkanes: Plantactinospora alkalitolerans sp. nov.</title>
        <authorList>
            <person name="Carro L."/>
            <person name="Veyisoglu A."/>
            <person name="Guven K."/>
            <person name="Schumann P."/>
            <person name="Klenk H.-P."/>
            <person name="Sahin N."/>
        </authorList>
    </citation>
    <scope>NUCLEOTIDE SEQUENCE [LARGE SCALE GENOMIC DNA]</scope>
    <source>
        <strain evidence="2 3">S1510</strain>
    </source>
</reference>
<accession>A0ABS0H6R2</accession>
<feature type="compositionally biased region" description="Low complexity" evidence="1">
    <location>
        <begin position="1"/>
        <end position="17"/>
    </location>
</feature>
<evidence type="ECO:0000313" key="3">
    <source>
        <dbReference type="Proteomes" id="UP000638560"/>
    </source>
</evidence>
<organism evidence="2 3">
    <name type="scientific">Plantactinospora alkalitolerans</name>
    <dbReference type="NCBI Taxonomy" id="2789879"/>
    <lineage>
        <taxon>Bacteria</taxon>
        <taxon>Bacillati</taxon>
        <taxon>Actinomycetota</taxon>
        <taxon>Actinomycetes</taxon>
        <taxon>Micromonosporales</taxon>
        <taxon>Micromonosporaceae</taxon>
        <taxon>Plantactinospora</taxon>
    </lineage>
</organism>
<sequence>AAAAAPAVPVGSVSADATRVGAAPAEAHPRLAGLSPQRAELLRRWLDRQPGAAPSTPTH</sequence>
<gene>
    <name evidence="2" type="ORF">I0C86_35245</name>
</gene>
<protein>
    <submittedName>
        <fullName evidence="2">Uncharacterized protein</fullName>
    </submittedName>
</protein>
<keyword evidence="3" id="KW-1185">Reference proteome</keyword>
<evidence type="ECO:0000256" key="1">
    <source>
        <dbReference type="SAM" id="MobiDB-lite"/>
    </source>
</evidence>
<name>A0ABS0H6R2_9ACTN</name>